<dbReference type="InterPro" id="IPR033714">
    <property type="entry name" value="tRNA_bind_bactPheRS"/>
</dbReference>
<dbReference type="InterPro" id="IPR005121">
    <property type="entry name" value="Fdx_antiC-bd"/>
</dbReference>
<dbReference type="NCBIfam" id="NF045760">
    <property type="entry name" value="YtpR"/>
    <property type="match status" value="1"/>
</dbReference>
<proteinExistence type="inferred from homology"/>
<dbReference type="InterPro" id="IPR009061">
    <property type="entry name" value="DNA-bd_dom_put_sf"/>
</dbReference>
<dbReference type="SUPFAM" id="SSF55681">
    <property type="entry name" value="Class II aaRS and biotin synthetases"/>
    <property type="match status" value="1"/>
</dbReference>
<dbReference type="Gene3D" id="3.30.930.10">
    <property type="entry name" value="Bira Bifunctional Protein, Domain 2"/>
    <property type="match status" value="1"/>
</dbReference>
<comment type="subcellular location">
    <subcellularLocation>
        <location evidence="1 15">Cytoplasm</location>
    </subcellularLocation>
</comment>
<evidence type="ECO:0000313" key="20">
    <source>
        <dbReference type="EMBL" id="SDZ74880.1"/>
    </source>
</evidence>
<feature type="binding site" evidence="15">
    <location>
        <position position="517"/>
    </location>
    <ligand>
        <name>Mg(2+)</name>
        <dbReference type="ChEBI" id="CHEBI:18420"/>
        <note>shared with alpha subunit</note>
    </ligand>
</feature>
<name>A0A1H3VJC5_9BACT</name>
<dbReference type="Gene3D" id="3.30.70.380">
    <property type="entry name" value="Ferrodoxin-fold anticodon-binding domain"/>
    <property type="match status" value="1"/>
</dbReference>
<dbReference type="InterPro" id="IPR045864">
    <property type="entry name" value="aa-tRNA-synth_II/BPL/LPL"/>
</dbReference>
<dbReference type="FunFam" id="2.40.50.140:FF:000045">
    <property type="entry name" value="Phenylalanine--tRNA ligase beta subunit"/>
    <property type="match status" value="1"/>
</dbReference>
<dbReference type="InterPro" id="IPR004532">
    <property type="entry name" value="Phe-tRNA-ligase_IIc_bsu_bact"/>
</dbReference>
<dbReference type="InterPro" id="IPR002547">
    <property type="entry name" value="tRNA-bd_dom"/>
</dbReference>
<dbReference type="GO" id="GO:0009328">
    <property type="term" value="C:phenylalanine-tRNA ligase complex"/>
    <property type="evidence" value="ECO:0007669"/>
    <property type="project" value="TreeGrafter"/>
</dbReference>
<dbReference type="Pfam" id="PF01588">
    <property type="entry name" value="tRNA_bind"/>
    <property type="match status" value="1"/>
</dbReference>
<evidence type="ECO:0000256" key="4">
    <source>
        <dbReference type="ARBA" id="ARBA00022490"/>
    </source>
</evidence>
<dbReference type="Proteomes" id="UP000199041">
    <property type="component" value="Unassembled WGS sequence"/>
</dbReference>
<dbReference type="Gene3D" id="3.30.56.10">
    <property type="match status" value="2"/>
</dbReference>
<feature type="binding site" evidence="15">
    <location>
        <position position="508"/>
    </location>
    <ligand>
        <name>Mg(2+)</name>
        <dbReference type="ChEBI" id="CHEBI:18420"/>
        <note>shared with alpha subunit</note>
    </ligand>
</feature>
<keyword evidence="21" id="KW-1185">Reference proteome</keyword>
<keyword evidence="4 15" id="KW-0963">Cytoplasm</keyword>
<keyword evidence="6 15" id="KW-0436">Ligase</keyword>
<dbReference type="HAMAP" id="MF_00283">
    <property type="entry name" value="Phe_tRNA_synth_beta1"/>
    <property type="match status" value="1"/>
</dbReference>
<dbReference type="SMART" id="SM00896">
    <property type="entry name" value="FDX-ACB"/>
    <property type="match status" value="1"/>
</dbReference>
<evidence type="ECO:0000256" key="1">
    <source>
        <dbReference type="ARBA" id="ARBA00004496"/>
    </source>
</evidence>
<dbReference type="SUPFAM" id="SSF56037">
    <property type="entry name" value="PheT/TilS domain"/>
    <property type="match status" value="1"/>
</dbReference>
<comment type="subunit">
    <text evidence="3 15">Tetramer of two alpha and two beta subunits.</text>
</comment>
<dbReference type="PROSITE" id="PS50886">
    <property type="entry name" value="TRBD"/>
    <property type="match status" value="1"/>
</dbReference>
<gene>
    <name evidence="15" type="primary">pheT</name>
    <name evidence="20" type="ORF">SAMN05192529_101201</name>
</gene>
<dbReference type="InterPro" id="IPR041616">
    <property type="entry name" value="PheRS_beta_core"/>
</dbReference>
<dbReference type="Pfam" id="PF03484">
    <property type="entry name" value="B5"/>
    <property type="match status" value="1"/>
</dbReference>
<evidence type="ECO:0000256" key="16">
    <source>
        <dbReference type="PROSITE-ProRule" id="PRU00209"/>
    </source>
</evidence>
<dbReference type="Pfam" id="PF17759">
    <property type="entry name" value="tRNA_synthFbeta"/>
    <property type="match status" value="1"/>
</dbReference>
<evidence type="ECO:0000256" key="5">
    <source>
        <dbReference type="ARBA" id="ARBA00022555"/>
    </source>
</evidence>
<dbReference type="Pfam" id="PF03483">
    <property type="entry name" value="B3_4"/>
    <property type="match status" value="1"/>
</dbReference>
<keyword evidence="7 15" id="KW-0479">Metal-binding</keyword>
<feature type="domain" description="TRNA-binding" evidence="17">
    <location>
        <begin position="81"/>
        <end position="194"/>
    </location>
</feature>
<evidence type="ECO:0000256" key="9">
    <source>
        <dbReference type="ARBA" id="ARBA00022840"/>
    </source>
</evidence>
<keyword evidence="13 15" id="KW-0030">Aminoacyl-tRNA synthetase</keyword>
<dbReference type="GO" id="GO:0004826">
    <property type="term" value="F:phenylalanine-tRNA ligase activity"/>
    <property type="evidence" value="ECO:0007669"/>
    <property type="project" value="UniProtKB-UniRule"/>
</dbReference>
<sequence>MNALRIFTLCHIAGAICIAELHVYLQTILAASALIKARSMTISYNWLSEYLPEKIDPEKLSRILTSIGLEVESLESYQSIKGGLEGVVVGEVLTCIPHPGADKLKLTTVNIGAESPLNIVCGAPNVAAGQKVLVATVGTTLYNKAGEPLTIKKAKIRGEESSGMLCAEDELGIGESHEGILVLPQDTKVGTPAVTLYPVYTDYIYEIGLTPNRMDAQSHMGVARDVTAYLTRHNSGTFKIKLPSVNGFKPDNQDKEIDIQILNPELCPRYSGLVITGVTIAPSPQWLQDRLKAIGLRPINNIVDITNFILHETGQPLHAFDLAAIKGNQVQVKTLEDGYSFETLDGKIRSLSKEDLMICNSDVPMCIAGVFGGKQSGVKDTTTDIFLESAVFNPVSIRKTSVRHGLRTDAAVRFEKGVDISNVIYVIKRAAMMIKEIAGGSISSAINDLYPAPKEKTHVALKYHYLKKLSGKNYHQDTIVDVLEALGFEKIKEGMDEVWVAVPYSKPDISLPADIVEEILRIDGLDNIDIPSSITITPAIDQNGLKEDLKEKLAGFLVGRGFNEIMTNSITDSKYYNEQTLQSVVKMINNLSADLDVMRPSMIETGLESLAYNINRKNENLQFFEFGKTYSTTGVGKYFEKEHLAIYTTGQNHEDTWQQKGSAYTIYQAKGLAYALLQLCGFTQIKFQIEPGSGLIEVLADKKKVIEIQSVAAQTREKFGIKVPVFFLDLDFGTLISLKETKKITYKEVPKYPTVYRDLALVVDRQVHYDQIQDIIKKTNLPLLRSTRLFDVFENDKLGPGKKSMAINFAFLDEQKTLTDKEIDLMMTKLITGFEKQLQAEIRK</sequence>
<feature type="domain" description="FDX-ACB" evidence="18">
    <location>
        <begin position="750"/>
        <end position="843"/>
    </location>
</feature>
<dbReference type="STRING" id="551991.SAMN05192529_101201"/>
<dbReference type="AlphaFoldDB" id="A0A1H3VJC5"/>
<keyword evidence="8 15" id="KW-0547">Nucleotide-binding</keyword>
<dbReference type="Gene3D" id="3.50.40.10">
    <property type="entry name" value="Phenylalanyl-trna Synthetase, Chain B, domain 3"/>
    <property type="match status" value="1"/>
</dbReference>
<dbReference type="GO" id="GO:0000049">
    <property type="term" value="F:tRNA binding"/>
    <property type="evidence" value="ECO:0007669"/>
    <property type="project" value="UniProtKB-UniRule"/>
</dbReference>
<dbReference type="GO" id="GO:0005524">
    <property type="term" value="F:ATP binding"/>
    <property type="evidence" value="ECO:0007669"/>
    <property type="project" value="UniProtKB-UniRule"/>
</dbReference>
<evidence type="ECO:0000259" key="19">
    <source>
        <dbReference type="PROSITE" id="PS51483"/>
    </source>
</evidence>
<comment type="cofactor">
    <cofactor evidence="15">
        <name>Mg(2+)</name>
        <dbReference type="ChEBI" id="CHEBI:18420"/>
    </cofactor>
    <text evidence="15">Binds 2 magnesium ions per tetramer.</text>
</comment>
<feature type="binding site" evidence="15">
    <location>
        <position position="518"/>
    </location>
    <ligand>
        <name>Mg(2+)</name>
        <dbReference type="ChEBI" id="CHEBI:18420"/>
        <note>shared with alpha subunit</note>
    </ligand>
</feature>
<dbReference type="SUPFAM" id="SSF50249">
    <property type="entry name" value="Nucleic acid-binding proteins"/>
    <property type="match status" value="1"/>
</dbReference>
<dbReference type="Pfam" id="PF03147">
    <property type="entry name" value="FDX-ACB"/>
    <property type="match status" value="1"/>
</dbReference>
<dbReference type="GO" id="GO:0006432">
    <property type="term" value="P:phenylalanyl-tRNA aminoacylation"/>
    <property type="evidence" value="ECO:0007669"/>
    <property type="project" value="UniProtKB-UniRule"/>
</dbReference>
<dbReference type="SMART" id="SM00873">
    <property type="entry name" value="B3_4"/>
    <property type="match status" value="1"/>
</dbReference>
<evidence type="ECO:0000259" key="18">
    <source>
        <dbReference type="PROSITE" id="PS51447"/>
    </source>
</evidence>
<dbReference type="InterPro" id="IPR045060">
    <property type="entry name" value="Phe-tRNA-ligase_IIc_bsu"/>
</dbReference>
<keyword evidence="11 16" id="KW-0694">RNA-binding</keyword>
<evidence type="ECO:0000256" key="3">
    <source>
        <dbReference type="ARBA" id="ARBA00011209"/>
    </source>
</evidence>
<feature type="domain" description="B5" evidence="19">
    <location>
        <begin position="454"/>
        <end position="530"/>
    </location>
</feature>
<reference evidence="20 21" key="1">
    <citation type="submission" date="2016-10" db="EMBL/GenBank/DDBJ databases">
        <authorList>
            <person name="de Groot N.N."/>
        </authorList>
    </citation>
    <scope>NUCLEOTIDE SEQUENCE [LARGE SCALE GENOMIC DNA]</scope>
    <source>
        <strain evidence="20 21">Vu-144</strain>
    </source>
</reference>
<evidence type="ECO:0000256" key="13">
    <source>
        <dbReference type="ARBA" id="ARBA00023146"/>
    </source>
</evidence>
<protein>
    <recommendedName>
        <fullName evidence="15">Phenylalanine--tRNA ligase beta subunit</fullName>
        <ecNumber evidence="15">6.1.1.20</ecNumber>
    </recommendedName>
    <alternativeName>
        <fullName evidence="15">Phenylalanyl-tRNA synthetase beta subunit</fullName>
        <shortName evidence="15">PheRS</shortName>
    </alternativeName>
</protein>
<dbReference type="PROSITE" id="PS51447">
    <property type="entry name" value="FDX_ACB"/>
    <property type="match status" value="1"/>
</dbReference>
<evidence type="ECO:0000256" key="10">
    <source>
        <dbReference type="ARBA" id="ARBA00022842"/>
    </source>
</evidence>
<dbReference type="FunFam" id="3.50.40.10:FF:000001">
    <property type="entry name" value="Phenylalanine--tRNA ligase beta subunit"/>
    <property type="match status" value="1"/>
</dbReference>
<dbReference type="SMART" id="SM00874">
    <property type="entry name" value="B5"/>
    <property type="match status" value="1"/>
</dbReference>
<dbReference type="EC" id="6.1.1.20" evidence="15"/>
<dbReference type="InterPro" id="IPR020825">
    <property type="entry name" value="Phe-tRNA_synthase-like_B3/B4"/>
</dbReference>
<feature type="binding site" evidence="15">
    <location>
        <position position="514"/>
    </location>
    <ligand>
        <name>Mg(2+)</name>
        <dbReference type="ChEBI" id="CHEBI:18420"/>
        <note>shared with alpha subunit</note>
    </ligand>
</feature>
<evidence type="ECO:0000256" key="14">
    <source>
        <dbReference type="ARBA" id="ARBA00049255"/>
    </source>
</evidence>
<dbReference type="InterPro" id="IPR005147">
    <property type="entry name" value="tRNA_synthase_B5-dom"/>
</dbReference>
<evidence type="ECO:0000256" key="2">
    <source>
        <dbReference type="ARBA" id="ARBA00008653"/>
    </source>
</evidence>
<keyword evidence="9 15" id="KW-0067">ATP-binding</keyword>
<evidence type="ECO:0000256" key="7">
    <source>
        <dbReference type="ARBA" id="ARBA00022723"/>
    </source>
</evidence>
<evidence type="ECO:0000259" key="17">
    <source>
        <dbReference type="PROSITE" id="PS50886"/>
    </source>
</evidence>
<dbReference type="InterPro" id="IPR005146">
    <property type="entry name" value="B3/B4_tRNA-bd"/>
</dbReference>
<dbReference type="SUPFAM" id="SSF54991">
    <property type="entry name" value="Anticodon-binding domain of PheRS"/>
    <property type="match status" value="1"/>
</dbReference>
<dbReference type="InterPro" id="IPR036690">
    <property type="entry name" value="Fdx_antiC-bd_sf"/>
</dbReference>
<dbReference type="PANTHER" id="PTHR10947:SF0">
    <property type="entry name" value="PHENYLALANINE--TRNA LIGASE BETA SUBUNIT"/>
    <property type="match status" value="1"/>
</dbReference>
<evidence type="ECO:0000256" key="15">
    <source>
        <dbReference type="HAMAP-Rule" id="MF_00283"/>
    </source>
</evidence>
<evidence type="ECO:0000313" key="21">
    <source>
        <dbReference type="Proteomes" id="UP000199041"/>
    </source>
</evidence>
<comment type="catalytic activity">
    <reaction evidence="14 15">
        <text>tRNA(Phe) + L-phenylalanine + ATP = L-phenylalanyl-tRNA(Phe) + AMP + diphosphate + H(+)</text>
        <dbReference type="Rhea" id="RHEA:19413"/>
        <dbReference type="Rhea" id="RHEA-COMP:9668"/>
        <dbReference type="Rhea" id="RHEA-COMP:9699"/>
        <dbReference type="ChEBI" id="CHEBI:15378"/>
        <dbReference type="ChEBI" id="CHEBI:30616"/>
        <dbReference type="ChEBI" id="CHEBI:33019"/>
        <dbReference type="ChEBI" id="CHEBI:58095"/>
        <dbReference type="ChEBI" id="CHEBI:78442"/>
        <dbReference type="ChEBI" id="CHEBI:78531"/>
        <dbReference type="ChEBI" id="CHEBI:456215"/>
        <dbReference type="EC" id="6.1.1.20"/>
    </reaction>
</comment>
<evidence type="ECO:0000256" key="8">
    <source>
        <dbReference type="ARBA" id="ARBA00022741"/>
    </source>
</evidence>
<accession>A0A1H3VJC5</accession>
<dbReference type="CDD" id="cd02796">
    <property type="entry name" value="tRNA_bind_bactPheRS"/>
    <property type="match status" value="1"/>
</dbReference>
<dbReference type="Gene3D" id="2.40.50.140">
    <property type="entry name" value="Nucleic acid-binding proteins"/>
    <property type="match status" value="1"/>
</dbReference>
<evidence type="ECO:0000256" key="12">
    <source>
        <dbReference type="ARBA" id="ARBA00022917"/>
    </source>
</evidence>
<keyword evidence="10 15" id="KW-0460">Magnesium</keyword>
<dbReference type="SUPFAM" id="SSF46955">
    <property type="entry name" value="Putative DNA-binding domain"/>
    <property type="match status" value="1"/>
</dbReference>
<comment type="similarity">
    <text evidence="2 15">Belongs to the phenylalanyl-tRNA synthetase beta subunit family. Type 1 subfamily.</text>
</comment>
<organism evidence="20 21">
    <name type="scientific">Arachidicoccus rhizosphaerae</name>
    <dbReference type="NCBI Taxonomy" id="551991"/>
    <lineage>
        <taxon>Bacteria</taxon>
        <taxon>Pseudomonadati</taxon>
        <taxon>Bacteroidota</taxon>
        <taxon>Chitinophagia</taxon>
        <taxon>Chitinophagales</taxon>
        <taxon>Chitinophagaceae</taxon>
        <taxon>Arachidicoccus</taxon>
    </lineage>
</organism>
<evidence type="ECO:0000256" key="11">
    <source>
        <dbReference type="ARBA" id="ARBA00022884"/>
    </source>
</evidence>
<dbReference type="FunFam" id="3.30.70.380:FF:000001">
    <property type="entry name" value="Phenylalanine--tRNA ligase beta subunit"/>
    <property type="match status" value="1"/>
</dbReference>
<keyword evidence="5 16" id="KW-0820">tRNA-binding</keyword>
<dbReference type="PROSITE" id="PS51483">
    <property type="entry name" value="B5"/>
    <property type="match status" value="1"/>
</dbReference>
<dbReference type="PANTHER" id="PTHR10947">
    <property type="entry name" value="PHENYLALANYL-TRNA SYNTHETASE BETA CHAIN AND LEUCINE-RICH REPEAT-CONTAINING PROTEIN 47"/>
    <property type="match status" value="1"/>
</dbReference>
<evidence type="ECO:0000256" key="6">
    <source>
        <dbReference type="ARBA" id="ARBA00022598"/>
    </source>
</evidence>
<keyword evidence="12 15" id="KW-0648">Protein biosynthesis</keyword>
<dbReference type="EMBL" id="FNQY01000001">
    <property type="protein sequence ID" value="SDZ74880.1"/>
    <property type="molecule type" value="Genomic_DNA"/>
</dbReference>
<dbReference type="InterPro" id="IPR012340">
    <property type="entry name" value="NA-bd_OB-fold"/>
</dbReference>
<dbReference type="NCBIfam" id="TIGR00472">
    <property type="entry name" value="pheT_bact"/>
    <property type="match status" value="1"/>
</dbReference>
<dbReference type="GO" id="GO:0000287">
    <property type="term" value="F:magnesium ion binding"/>
    <property type="evidence" value="ECO:0007669"/>
    <property type="project" value="UniProtKB-UniRule"/>
</dbReference>